<evidence type="ECO:0000256" key="3">
    <source>
        <dbReference type="ARBA" id="ARBA00022475"/>
    </source>
</evidence>
<dbReference type="EMBL" id="BLLK01000025">
    <property type="protein sequence ID" value="GFH47881.1"/>
    <property type="molecule type" value="Genomic_DNA"/>
</dbReference>
<feature type="transmembrane region" description="Helical" evidence="8">
    <location>
        <begin position="388"/>
        <end position="411"/>
    </location>
</feature>
<dbReference type="InterPro" id="IPR018227">
    <property type="entry name" value="Amino_acid_transport_2"/>
</dbReference>
<keyword evidence="3" id="KW-1003">Cell membrane</keyword>
<comment type="caution">
    <text evidence="9">The sequence shown here is derived from an EMBL/GenBank/DDBJ whole genome shotgun (WGS) entry which is preliminary data.</text>
</comment>
<keyword evidence="10" id="KW-1185">Reference proteome</keyword>
<dbReference type="AlphaFoldDB" id="A0AAD3H2H3"/>
<dbReference type="Pfam" id="PF03222">
    <property type="entry name" value="Trp_Tyr_perm"/>
    <property type="match status" value="1"/>
</dbReference>
<keyword evidence="5 8" id="KW-0812">Transmembrane</keyword>
<reference evidence="9 10" key="1">
    <citation type="journal article" date="2021" name="Sci. Rep.">
        <title>The genome of the diatom Chaetoceros tenuissimus carries an ancient integrated fragment of an extant virus.</title>
        <authorList>
            <person name="Hongo Y."/>
            <person name="Kimura K."/>
            <person name="Takaki Y."/>
            <person name="Yoshida Y."/>
            <person name="Baba S."/>
            <person name="Kobayashi G."/>
            <person name="Nagasaki K."/>
            <person name="Hano T."/>
            <person name="Tomaru Y."/>
        </authorList>
    </citation>
    <scope>NUCLEOTIDE SEQUENCE [LARGE SCALE GENOMIC DNA]</scope>
    <source>
        <strain evidence="9 10">NIES-3715</strain>
    </source>
</reference>
<evidence type="ECO:0000256" key="1">
    <source>
        <dbReference type="ARBA" id="ARBA00004429"/>
    </source>
</evidence>
<keyword evidence="6 8" id="KW-1133">Transmembrane helix</keyword>
<dbReference type="GO" id="GO:0003333">
    <property type="term" value="P:amino acid transmembrane transport"/>
    <property type="evidence" value="ECO:0007669"/>
    <property type="project" value="InterPro"/>
</dbReference>
<keyword evidence="4" id="KW-0997">Cell inner membrane</keyword>
<dbReference type="PANTHER" id="PTHR32195">
    <property type="entry name" value="OS07G0662800 PROTEIN"/>
    <property type="match status" value="1"/>
</dbReference>
<evidence type="ECO:0000313" key="10">
    <source>
        <dbReference type="Proteomes" id="UP001054902"/>
    </source>
</evidence>
<feature type="transmembrane region" description="Helical" evidence="8">
    <location>
        <begin position="217"/>
        <end position="236"/>
    </location>
</feature>
<feature type="transmembrane region" description="Helical" evidence="8">
    <location>
        <begin position="288"/>
        <end position="313"/>
    </location>
</feature>
<evidence type="ECO:0000256" key="6">
    <source>
        <dbReference type="ARBA" id="ARBA00022989"/>
    </source>
</evidence>
<feature type="transmembrane region" description="Helical" evidence="8">
    <location>
        <begin position="333"/>
        <end position="360"/>
    </location>
</feature>
<evidence type="ECO:0000256" key="5">
    <source>
        <dbReference type="ARBA" id="ARBA00022692"/>
    </source>
</evidence>
<feature type="transmembrane region" description="Helical" evidence="8">
    <location>
        <begin position="83"/>
        <end position="102"/>
    </location>
</feature>
<evidence type="ECO:0000256" key="7">
    <source>
        <dbReference type="ARBA" id="ARBA00023136"/>
    </source>
</evidence>
<evidence type="ECO:0000256" key="4">
    <source>
        <dbReference type="ARBA" id="ARBA00022519"/>
    </source>
</evidence>
<name>A0AAD3H2H3_9STRA</name>
<dbReference type="GO" id="GO:0005886">
    <property type="term" value="C:plasma membrane"/>
    <property type="evidence" value="ECO:0007669"/>
    <property type="project" value="UniProtKB-SubCell"/>
</dbReference>
<feature type="transmembrane region" description="Helical" evidence="8">
    <location>
        <begin position="454"/>
        <end position="472"/>
    </location>
</feature>
<keyword evidence="7 8" id="KW-0472">Membrane</keyword>
<feature type="transmembrane region" description="Helical" evidence="8">
    <location>
        <begin position="160"/>
        <end position="179"/>
    </location>
</feature>
<feature type="transmembrane region" description="Helical" evidence="8">
    <location>
        <begin position="185"/>
        <end position="205"/>
    </location>
</feature>
<proteinExistence type="predicted"/>
<comment type="subcellular location">
    <subcellularLocation>
        <location evidence="1">Cell inner membrane</location>
        <topology evidence="1">Multi-pass membrane protein</topology>
    </subcellularLocation>
</comment>
<sequence length="484" mass="51152">MKLNLIRGAYLVTYAEAFGLTHHPISIPRGAVTTTLRKESSQISGFRSKRISADFILPSVAGIGQDDDEVSSKASDLIDLVKTSFLIAGTTIGGGFIALPTVVAPCGFYPAAVSLFAVWLYFLAQSFALVECINRAKVDSEVAPTIASISRTAFGSKGEAAIGILLTILIQATLVSQIARAGMLFSNYRIGCLASAFSIAALVFAPRSGVRMAANANAGLTTLFLLSCISVFSIGVGSADFTLLSASSNWSMMPSALPSFLQLLCYGEIISTVCEISNYNAVKTKKAIVLGSFMTLCLQLTWSALGIALTPASSTIDAVSALIQNGGPVKLPLLSLSVTAILTTILGSYLALLSTVNAWVNKFDSRKIDKESAKGEKDKNNILKRIKAGALISIPATLIASTSPSIFLAAIDFCGSYPVLSLWGIIPPVVALIQRSKEDKNERTQSYRSAGPSIWLAILAALSASLVGYNAVDDLFSVFARFQL</sequence>
<evidence type="ECO:0000256" key="8">
    <source>
        <dbReference type="SAM" id="Phobius"/>
    </source>
</evidence>
<gene>
    <name evidence="9" type="ORF">CTEN210_04357</name>
</gene>
<feature type="transmembrane region" description="Helical" evidence="8">
    <location>
        <begin position="417"/>
        <end position="433"/>
    </location>
</feature>
<organism evidence="9 10">
    <name type="scientific">Chaetoceros tenuissimus</name>
    <dbReference type="NCBI Taxonomy" id="426638"/>
    <lineage>
        <taxon>Eukaryota</taxon>
        <taxon>Sar</taxon>
        <taxon>Stramenopiles</taxon>
        <taxon>Ochrophyta</taxon>
        <taxon>Bacillariophyta</taxon>
        <taxon>Coscinodiscophyceae</taxon>
        <taxon>Chaetocerotophycidae</taxon>
        <taxon>Chaetocerotales</taxon>
        <taxon>Chaetocerotaceae</taxon>
        <taxon>Chaetoceros</taxon>
    </lineage>
</organism>
<dbReference type="PANTHER" id="PTHR32195:SF26">
    <property type="entry name" value="TRYPTOPHAN OR TYROSINE TRANSPORTER PROTEIN"/>
    <property type="match status" value="1"/>
</dbReference>
<feature type="transmembrane region" description="Helical" evidence="8">
    <location>
        <begin position="108"/>
        <end position="130"/>
    </location>
</feature>
<dbReference type="Proteomes" id="UP001054902">
    <property type="component" value="Unassembled WGS sequence"/>
</dbReference>
<evidence type="ECO:0000256" key="2">
    <source>
        <dbReference type="ARBA" id="ARBA00022448"/>
    </source>
</evidence>
<evidence type="ECO:0000313" key="9">
    <source>
        <dbReference type="EMBL" id="GFH47881.1"/>
    </source>
</evidence>
<protein>
    <submittedName>
        <fullName evidence="9">Uncharacterized protein</fullName>
    </submittedName>
</protein>
<accession>A0AAD3H2H3</accession>
<feature type="transmembrane region" description="Helical" evidence="8">
    <location>
        <begin position="256"/>
        <end position="276"/>
    </location>
</feature>
<keyword evidence="2" id="KW-0813">Transport</keyword>